<keyword evidence="2" id="KW-1185">Reference proteome</keyword>
<protein>
    <submittedName>
        <fullName evidence="1">Uncharacterized protein</fullName>
    </submittedName>
</protein>
<reference evidence="2" key="1">
    <citation type="submission" date="2024-06" db="EMBL/GenBank/DDBJ databases">
        <title>Multi-omics analyses provide insights into the biosynthesis of the anticancer antibiotic pleurotin in Hohenbuehelia grisea.</title>
        <authorList>
            <person name="Weaver J.A."/>
            <person name="Alberti F."/>
        </authorList>
    </citation>
    <scope>NUCLEOTIDE SEQUENCE [LARGE SCALE GENOMIC DNA]</scope>
    <source>
        <strain evidence="2">T-177</strain>
    </source>
</reference>
<dbReference type="Proteomes" id="UP001556367">
    <property type="component" value="Unassembled WGS sequence"/>
</dbReference>
<dbReference type="EMBL" id="JASNQZ010000003">
    <property type="protein sequence ID" value="KAL0958952.1"/>
    <property type="molecule type" value="Genomic_DNA"/>
</dbReference>
<proteinExistence type="predicted"/>
<name>A0ABR3JV20_9AGAR</name>
<evidence type="ECO:0000313" key="1">
    <source>
        <dbReference type="EMBL" id="KAL0958952.1"/>
    </source>
</evidence>
<comment type="caution">
    <text evidence="1">The sequence shown here is derived from an EMBL/GenBank/DDBJ whole genome shotgun (WGS) entry which is preliminary data.</text>
</comment>
<sequence length="120" mass="13262">MPEILLHSSTRSVDSTEPRSIGLPPAIISKIGGSALAPSMNVAMRAPCCLSGAIHRRELHSKQHLANYRTLTGILRNLQISFQDSAQYNPVHTQNPKPRCYVLEEDTEIAKRSDTKRAEA</sequence>
<accession>A0ABR3JV20</accession>
<gene>
    <name evidence="1" type="ORF">HGRIS_014264</name>
</gene>
<evidence type="ECO:0000313" key="2">
    <source>
        <dbReference type="Proteomes" id="UP001556367"/>
    </source>
</evidence>
<organism evidence="1 2">
    <name type="scientific">Hohenbuehelia grisea</name>
    <dbReference type="NCBI Taxonomy" id="104357"/>
    <lineage>
        <taxon>Eukaryota</taxon>
        <taxon>Fungi</taxon>
        <taxon>Dikarya</taxon>
        <taxon>Basidiomycota</taxon>
        <taxon>Agaricomycotina</taxon>
        <taxon>Agaricomycetes</taxon>
        <taxon>Agaricomycetidae</taxon>
        <taxon>Agaricales</taxon>
        <taxon>Pleurotineae</taxon>
        <taxon>Pleurotaceae</taxon>
        <taxon>Hohenbuehelia</taxon>
    </lineage>
</organism>